<organism evidence="2 3">
    <name type="scientific">Lentibacillus juripiscarius</name>
    <dbReference type="NCBI Taxonomy" id="257446"/>
    <lineage>
        <taxon>Bacteria</taxon>
        <taxon>Bacillati</taxon>
        <taxon>Bacillota</taxon>
        <taxon>Bacilli</taxon>
        <taxon>Bacillales</taxon>
        <taxon>Bacillaceae</taxon>
        <taxon>Lentibacillus</taxon>
    </lineage>
</organism>
<keyword evidence="3" id="KW-1185">Reference proteome</keyword>
<keyword evidence="1" id="KW-1133">Transmembrane helix</keyword>
<proteinExistence type="predicted"/>
<reference evidence="3" key="1">
    <citation type="journal article" date="2019" name="Int. J. Syst. Evol. Microbiol.">
        <title>The Global Catalogue of Microorganisms (GCM) 10K type strain sequencing project: providing services to taxonomists for standard genome sequencing and annotation.</title>
        <authorList>
            <consortium name="The Broad Institute Genomics Platform"/>
            <consortium name="The Broad Institute Genome Sequencing Center for Infectious Disease"/>
            <person name="Wu L."/>
            <person name="Ma J."/>
        </authorList>
    </citation>
    <scope>NUCLEOTIDE SEQUENCE [LARGE SCALE GENOMIC DNA]</scope>
    <source>
        <strain evidence="3">TISTR 1535</strain>
    </source>
</reference>
<feature type="transmembrane region" description="Helical" evidence="1">
    <location>
        <begin position="12"/>
        <end position="31"/>
    </location>
</feature>
<comment type="caution">
    <text evidence="2">The sequence shown here is derived from an EMBL/GenBank/DDBJ whole genome shotgun (WGS) entry which is preliminary data.</text>
</comment>
<gene>
    <name evidence="2" type="ORF">ACFSUO_16035</name>
</gene>
<evidence type="ECO:0000313" key="2">
    <source>
        <dbReference type="EMBL" id="MFD2762466.1"/>
    </source>
</evidence>
<dbReference type="Proteomes" id="UP001597502">
    <property type="component" value="Unassembled WGS sequence"/>
</dbReference>
<name>A0ABW5V8X7_9BACI</name>
<dbReference type="RefSeq" id="WP_382396003.1">
    <property type="nucleotide sequence ID" value="NZ_JBHUNA010000042.1"/>
</dbReference>
<accession>A0ABW5V8X7</accession>
<protein>
    <submittedName>
        <fullName evidence="2">Uncharacterized protein</fullName>
    </submittedName>
</protein>
<keyword evidence="1" id="KW-0812">Transmembrane</keyword>
<evidence type="ECO:0000313" key="3">
    <source>
        <dbReference type="Proteomes" id="UP001597502"/>
    </source>
</evidence>
<dbReference type="EMBL" id="JBHUNA010000042">
    <property type="protein sequence ID" value="MFD2762466.1"/>
    <property type="molecule type" value="Genomic_DNA"/>
</dbReference>
<sequence length="50" mass="5689">MYRLLKGIPKFVAANLTVLFVIMLLPVLLVTDSVPMLDSIMDYLFNDRTS</sequence>
<keyword evidence="1" id="KW-0472">Membrane</keyword>
<evidence type="ECO:0000256" key="1">
    <source>
        <dbReference type="SAM" id="Phobius"/>
    </source>
</evidence>